<keyword evidence="1" id="KW-0732">Signal</keyword>
<evidence type="ECO:0000313" key="2">
    <source>
        <dbReference type="EMBL" id="TIX49593.1"/>
    </source>
</evidence>
<dbReference type="AlphaFoldDB" id="A0A4T3F4G1"/>
<protein>
    <recommendedName>
        <fullName evidence="4">Lipocalin-like domain-containing protein</fullName>
    </recommendedName>
</protein>
<reference evidence="2 3" key="1">
    <citation type="submission" date="2019-04" db="EMBL/GenBank/DDBJ databases">
        <title>Altererythrobacter aquimixticola sp. nov., isolated from sediment of junction between the ocean and a freshwater spring.</title>
        <authorList>
            <person name="Yoon J.-H."/>
        </authorList>
    </citation>
    <scope>NUCLEOTIDE SEQUENCE [LARGE SCALE GENOMIC DNA]</scope>
    <source>
        <strain evidence="2 3">SSKS-13</strain>
    </source>
</reference>
<dbReference type="Proteomes" id="UP000309389">
    <property type="component" value="Unassembled WGS sequence"/>
</dbReference>
<dbReference type="PROSITE" id="PS51257">
    <property type="entry name" value="PROKAR_LIPOPROTEIN"/>
    <property type="match status" value="1"/>
</dbReference>
<comment type="caution">
    <text evidence="2">The sequence shown here is derived from an EMBL/GenBank/DDBJ whole genome shotgun (WGS) entry which is preliminary data.</text>
</comment>
<name>A0A4T3F4G1_9SPHN</name>
<feature type="chain" id="PRO_5020633880" description="Lipocalin-like domain-containing protein" evidence="1">
    <location>
        <begin position="19"/>
        <end position="134"/>
    </location>
</feature>
<evidence type="ECO:0000313" key="3">
    <source>
        <dbReference type="Proteomes" id="UP000309389"/>
    </source>
</evidence>
<evidence type="ECO:0000256" key="1">
    <source>
        <dbReference type="SAM" id="SignalP"/>
    </source>
</evidence>
<dbReference type="OrthoDB" id="7450772at2"/>
<feature type="signal peptide" evidence="1">
    <location>
        <begin position="1"/>
        <end position="18"/>
    </location>
</feature>
<sequence>MRLIIAAASALTLLAACTQETGEDADATAEIAAEGPVQATSAVTFDEHIGTWNVTYADGSTAVTTNREDGSFTTELGSGEVIEGLWALSDDGTTCWDSGGEEGATCYTVSPAAEDGSRTLTLEDGTEVTVTPAE</sequence>
<dbReference type="RefSeq" id="WP_136694070.1">
    <property type="nucleotide sequence ID" value="NZ_SSHH01000003.1"/>
</dbReference>
<organism evidence="2 3">
    <name type="scientific">Alteraurantiacibacter aquimixticola</name>
    <dbReference type="NCBI Taxonomy" id="2489173"/>
    <lineage>
        <taxon>Bacteria</taxon>
        <taxon>Pseudomonadati</taxon>
        <taxon>Pseudomonadota</taxon>
        <taxon>Alphaproteobacteria</taxon>
        <taxon>Sphingomonadales</taxon>
        <taxon>Erythrobacteraceae</taxon>
        <taxon>Alteraurantiacibacter</taxon>
    </lineage>
</organism>
<proteinExistence type="predicted"/>
<evidence type="ECO:0008006" key="4">
    <source>
        <dbReference type="Google" id="ProtNLM"/>
    </source>
</evidence>
<dbReference type="EMBL" id="SSHH01000003">
    <property type="protein sequence ID" value="TIX49593.1"/>
    <property type="molecule type" value="Genomic_DNA"/>
</dbReference>
<accession>A0A4T3F4G1</accession>
<keyword evidence="3" id="KW-1185">Reference proteome</keyword>
<gene>
    <name evidence="2" type="ORF">E5222_12205</name>
</gene>